<feature type="non-terminal residue" evidence="3">
    <location>
        <position position="551"/>
    </location>
</feature>
<feature type="compositionally biased region" description="Basic and acidic residues" evidence="1">
    <location>
        <begin position="501"/>
        <end position="514"/>
    </location>
</feature>
<proteinExistence type="predicted"/>
<dbReference type="Proteomes" id="UP001189429">
    <property type="component" value="Unassembled WGS sequence"/>
</dbReference>
<gene>
    <name evidence="3" type="ORF">PCOR1329_LOCUS69965</name>
</gene>
<accession>A0ABN9WRX0</accession>
<keyword evidence="4" id="KW-1185">Reference proteome</keyword>
<feature type="region of interest" description="Disordered" evidence="1">
    <location>
        <begin position="305"/>
        <end position="324"/>
    </location>
</feature>
<dbReference type="SUPFAM" id="SSF56300">
    <property type="entry name" value="Metallo-dependent phosphatases"/>
    <property type="match status" value="1"/>
</dbReference>
<evidence type="ECO:0000256" key="1">
    <source>
        <dbReference type="SAM" id="MobiDB-lite"/>
    </source>
</evidence>
<protein>
    <recommendedName>
        <fullName evidence="2">Calcineurin-like phosphoesterase domain-containing protein</fullName>
    </recommendedName>
</protein>
<dbReference type="Gene3D" id="3.60.21.10">
    <property type="match status" value="1"/>
</dbReference>
<sequence>MFDAMANSRDWTTGRPTTPKQEFERLVRMAVSKKVDLILLGGDIVNFPTAATVSFVREQMSAAGIPYVYTSGNHDWMLEGQPEAASYDADRLPELRSTLWPLVGGSAALEAASGASGGPSADGPLLRGCVTVKGIDIVVIDNGNYQVDDEQLSFFQACLSGGGCGRCAASEPIRPMLLLLHIPLALPGLDVAPKESCGHPSWGEEHDENHGVEARASWPASNLPSTPEFLRLVQASASPAGPLRGVLAGHVHRETAVPLAPAGGSPRAAPGAARVEVLSWSERSPAGSAAGDEVPKQYTTHLAAEGGHRRTSPHQDLYEDHKKRKEEMRKRIEARKAAEVSYRPKIGKPEDVSSITQRLYDAAEERRRALALATEADPRAGRQQVAAWRVQGCRACGQGRAGRFGSVPWPAVGEDKQHTLDCSILEAARTPRAAATSLNPHTPATGSSFVRLFNEANQKAEKLRTMRQESVKAEWAQILQGSVHRRAQTSRKWTEQSLQDHGPRETAPQRREAQADSPGSRTDGPAPGRARAARRRRGPPARAAATPPARS</sequence>
<organism evidence="3 4">
    <name type="scientific">Prorocentrum cordatum</name>
    <dbReference type="NCBI Taxonomy" id="2364126"/>
    <lineage>
        <taxon>Eukaryota</taxon>
        <taxon>Sar</taxon>
        <taxon>Alveolata</taxon>
        <taxon>Dinophyceae</taxon>
        <taxon>Prorocentrales</taxon>
        <taxon>Prorocentraceae</taxon>
        <taxon>Prorocentrum</taxon>
    </lineage>
</organism>
<dbReference type="Pfam" id="PF00149">
    <property type="entry name" value="Metallophos"/>
    <property type="match status" value="1"/>
</dbReference>
<dbReference type="EMBL" id="CAUYUJ010019211">
    <property type="protein sequence ID" value="CAK0889448.1"/>
    <property type="molecule type" value="Genomic_DNA"/>
</dbReference>
<dbReference type="InterPro" id="IPR029052">
    <property type="entry name" value="Metallo-depent_PP-like"/>
</dbReference>
<evidence type="ECO:0000259" key="2">
    <source>
        <dbReference type="Pfam" id="PF00149"/>
    </source>
</evidence>
<evidence type="ECO:0000313" key="3">
    <source>
        <dbReference type="EMBL" id="CAK0889448.1"/>
    </source>
</evidence>
<reference evidence="3" key="1">
    <citation type="submission" date="2023-10" db="EMBL/GenBank/DDBJ databases">
        <authorList>
            <person name="Chen Y."/>
            <person name="Shah S."/>
            <person name="Dougan E. K."/>
            <person name="Thang M."/>
            <person name="Chan C."/>
        </authorList>
    </citation>
    <scope>NUCLEOTIDE SEQUENCE [LARGE SCALE GENOMIC DNA]</scope>
</reference>
<feature type="region of interest" description="Disordered" evidence="1">
    <location>
        <begin position="481"/>
        <end position="551"/>
    </location>
</feature>
<evidence type="ECO:0000313" key="4">
    <source>
        <dbReference type="Proteomes" id="UP001189429"/>
    </source>
</evidence>
<feature type="compositionally biased region" description="Low complexity" evidence="1">
    <location>
        <begin position="540"/>
        <end position="551"/>
    </location>
</feature>
<name>A0ABN9WRX0_9DINO</name>
<comment type="caution">
    <text evidence="3">The sequence shown here is derived from an EMBL/GenBank/DDBJ whole genome shotgun (WGS) entry which is preliminary data.</text>
</comment>
<feature type="domain" description="Calcineurin-like phosphoesterase" evidence="2">
    <location>
        <begin position="22"/>
        <end position="104"/>
    </location>
</feature>
<dbReference type="InterPro" id="IPR004843">
    <property type="entry name" value="Calcineurin-like_PHP"/>
</dbReference>